<dbReference type="Proteomes" id="UP000824533">
    <property type="component" value="Linkage Group LG06"/>
</dbReference>
<evidence type="ECO:0000313" key="2">
    <source>
        <dbReference type="Proteomes" id="UP000824533"/>
    </source>
</evidence>
<sequence length="1091" mass="117464">MPEHNSRLLWQHTLDQEWKPSRWANALPPVEEATSPEGGVKDRGERTERGERGEGSRSVSPASRASPAPDERDDIEHSIPATLIQDPNVERESPRCLSRESSGAPRCPSNDSVYSGRSGAGLPLPAALTAALPAALLPPHSAAVAAYLGAAAAAAQHRLLMSCQEDMVDSERPDAVLDFSTKRSESPHDDDDADDAVNLIKNENGPLDLSVGTRKRGPEDSPSPVPIRKSSRSTEFKPTPSPWSTPVAPHLPYFAAAVAAASLSPKGGVPGDWNGKLKHGAPTPSDATKALEKMSELSRLGGEELFRSVQTAALGAGLAPNAAARHSAWQSHWLNKGADQTKDVLKCVWCKKSFNSLADLTVHMKEAKHCGVNVPVPPSTGASMLPSLQPPSSSPSTPSHNSSSSSGSSKPNPNDLNMLIKENMPIPRKLVRGQDVWLGKGAEQTRQILKCMWCAESFRSLAEMTSHMQRTQHYTNIISQEQIISWKSSEEAKGSNSTAPGTNNTVAPTTGTSSHVSAVLTCKVCDQAFSSLKELSNHMVKNSHYKEHIMRSITESGGRRRQTREKRKKSLPVRKLLELERAQHEFKNGEGNGVPMGKPIRDFGAGSRITCEKCGDKIETAVFVEHIRQCIGAPISNNQRNFLKSALLSNNIIPPDVPGHITPTNRDGRKSINEELPSPGSAHHRSPSSINDSSPSSKDPNMSNDKSSSPSVLNAIEQLIEKSFDTRSRHSVPGIPGGTSHAPIGSSILKRLGIDESVDYTKPLVDPQTMNMLRNYHHQQGYGRRERSGSESSSMSERGGSRVESLTPDRKLDAYHMTPRTTPDTRGSQTPASEDRPEVRIKREVDEEERENGVDLSSQPVRVKTEVDEEDEPLRPSSSIEEEMKAVPKRESEGPSPAVSPRSPSSDRSANTPGVDRKPASSLGALSSMFDNLAGGGSSSEPSSSRRGGSHPLAALQKLCDKTENNPSRAPAPAPSPAGPPSILTFSWACNDAVVTDSIMKCALCDTPFISKGAYRHHLSKMHFVKDGALPEPVPLKAPTGASSPGAPKSGGSNAASPQDPRSPSQSFDESPHSKFLKYTELAKQLSSKYV</sequence>
<reference evidence="1 2" key="1">
    <citation type="journal article" date="2021" name="Front. Genet.">
        <title>Chromosome-Level Genome Assembly Reveals Significant Gene Expansion in the Toll and IMD Signaling Pathways of Dendrolimus kikuchii.</title>
        <authorList>
            <person name="Zhou J."/>
            <person name="Wu P."/>
            <person name="Xiong Z."/>
            <person name="Liu N."/>
            <person name="Zhao N."/>
            <person name="Ji M."/>
            <person name="Qiu Y."/>
            <person name="Yang B."/>
        </authorList>
    </citation>
    <scope>NUCLEOTIDE SEQUENCE [LARGE SCALE GENOMIC DNA]</scope>
    <source>
        <strain evidence="1">Ann1</strain>
    </source>
</reference>
<proteinExistence type="predicted"/>
<accession>A0ACC1DAA5</accession>
<evidence type="ECO:0000313" key="1">
    <source>
        <dbReference type="EMBL" id="KAJ0180797.1"/>
    </source>
</evidence>
<organism evidence="1 2">
    <name type="scientific">Dendrolimus kikuchii</name>
    <dbReference type="NCBI Taxonomy" id="765133"/>
    <lineage>
        <taxon>Eukaryota</taxon>
        <taxon>Metazoa</taxon>
        <taxon>Ecdysozoa</taxon>
        <taxon>Arthropoda</taxon>
        <taxon>Hexapoda</taxon>
        <taxon>Insecta</taxon>
        <taxon>Pterygota</taxon>
        <taxon>Neoptera</taxon>
        <taxon>Endopterygota</taxon>
        <taxon>Lepidoptera</taxon>
        <taxon>Glossata</taxon>
        <taxon>Ditrysia</taxon>
        <taxon>Bombycoidea</taxon>
        <taxon>Lasiocampidae</taxon>
        <taxon>Dendrolimus</taxon>
    </lineage>
</organism>
<name>A0ACC1DAA5_9NEOP</name>
<protein>
    <submittedName>
        <fullName evidence="1">Uncharacterized protein</fullName>
    </submittedName>
</protein>
<keyword evidence="2" id="KW-1185">Reference proteome</keyword>
<comment type="caution">
    <text evidence="1">The sequence shown here is derived from an EMBL/GenBank/DDBJ whole genome shotgun (WGS) entry which is preliminary data.</text>
</comment>
<gene>
    <name evidence="1" type="ORF">K1T71_004201</name>
</gene>
<dbReference type="EMBL" id="CM034392">
    <property type="protein sequence ID" value="KAJ0180797.1"/>
    <property type="molecule type" value="Genomic_DNA"/>
</dbReference>